<reference evidence="4" key="1">
    <citation type="submission" date="2021-03" db="EMBL/GenBank/DDBJ databases">
        <authorList>
            <person name="Tagirdzhanova G."/>
        </authorList>
    </citation>
    <scope>NUCLEOTIDE SEQUENCE</scope>
</reference>
<dbReference type="PROSITE" id="PS50088">
    <property type="entry name" value="ANK_REPEAT"/>
    <property type="match status" value="6"/>
</dbReference>
<dbReference type="Gene3D" id="1.25.40.20">
    <property type="entry name" value="Ankyrin repeat-containing domain"/>
    <property type="match status" value="4"/>
</dbReference>
<feature type="repeat" description="ANK" evidence="3">
    <location>
        <begin position="318"/>
        <end position="351"/>
    </location>
</feature>
<dbReference type="PANTHER" id="PTHR24198:SF165">
    <property type="entry name" value="ANKYRIN REPEAT-CONTAINING PROTEIN-RELATED"/>
    <property type="match status" value="1"/>
</dbReference>
<dbReference type="PROSITE" id="PS50297">
    <property type="entry name" value="ANK_REP_REGION"/>
    <property type="match status" value="3"/>
</dbReference>
<evidence type="ECO:0000256" key="2">
    <source>
        <dbReference type="ARBA" id="ARBA00023043"/>
    </source>
</evidence>
<gene>
    <name evidence="4" type="ORF">ALECFALPRED_006846</name>
</gene>
<feature type="repeat" description="ANK" evidence="3">
    <location>
        <begin position="553"/>
        <end position="581"/>
    </location>
</feature>
<dbReference type="InterPro" id="IPR002110">
    <property type="entry name" value="Ankyrin_rpt"/>
</dbReference>
<evidence type="ECO:0000256" key="1">
    <source>
        <dbReference type="ARBA" id="ARBA00022737"/>
    </source>
</evidence>
<dbReference type="InterPro" id="IPR036770">
    <property type="entry name" value="Ankyrin_rpt-contain_sf"/>
</dbReference>
<proteinExistence type="predicted"/>
<evidence type="ECO:0000313" key="5">
    <source>
        <dbReference type="Proteomes" id="UP000664203"/>
    </source>
</evidence>
<feature type="repeat" description="ANK" evidence="3">
    <location>
        <begin position="520"/>
        <end position="552"/>
    </location>
</feature>
<dbReference type="SUPFAM" id="SSF48403">
    <property type="entry name" value="Ankyrin repeat"/>
    <property type="match status" value="2"/>
</dbReference>
<feature type="repeat" description="ANK" evidence="3">
    <location>
        <begin position="832"/>
        <end position="865"/>
    </location>
</feature>
<dbReference type="EMBL" id="CAJPDR010000441">
    <property type="protein sequence ID" value="CAF9936416.1"/>
    <property type="molecule type" value="Genomic_DNA"/>
</dbReference>
<keyword evidence="1" id="KW-0677">Repeat</keyword>
<feature type="repeat" description="ANK" evidence="3">
    <location>
        <begin position="726"/>
        <end position="758"/>
    </location>
</feature>
<name>A0A8H3G1Q9_9LECA</name>
<dbReference type="SMART" id="SM00248">
    <property type="entry name" value="ANK"/>
    <property type="match status" value="11"/>
</dbReference>
<keyword evidence="5" id="KW-1185">Reference proteome</keyword>
<dbReference type="OrthoDB" id="21416at2759"/>
<evidence type="ECO:0000313" key="4">
    <source>
        <dbReference type="EMBL" id="CAF9936416.1"/>
    </source>
</evidence>
<sequence>MDNLMNQDCEEFLEKELNNEILPRGIDEAYGRILVRMQRKDQTSRTWERAKLALDLIVMATRSVKTHDIQGALSICTQDGSIKFEQRRSVKPLEELLGPMVEVQADDLVTLVHPTARDFFLQHHSNYFINPSAAKLRLSIGNSVEGPDYAFQEYATFNWIHHLDSLESHELDLNRDKMSDLRRSLALLHQHHFEDSARNDLGSGKQDTDAENVNVSEELNAWRSLYEGVEILYQGEGLQKLKPYLLRRLLEVRMSLEEISSQTIKNSPVLTEAYGRFVAYNWGDWVPAASSQKQSSNAAMVVMELLGTTSELDHQDKKGRTALHEAVVEVEFESLLQEILKTDVDFLPKDNQGETPLARALTGGHFHAVKMFLSTGKIDLESCSTSYKPLMIGVVLAATAGQDDIIQSIFAVSVARVPVSRLPNWIFHTLKKAASQKHESTVALILKLGQNLEIEKHYQGLLKKELHTGLETMTRFLLEVFRGKGGSPGKEFRHAAERGDIAAVLSLLGNGAEINHGSKDLSTALATASSNNQLAMMKLLLGKGAKVDAQSGKWVTPIGMACSKGHVAAIQLLLKNGADPDQGIYPASRKGQNTVIELLLDKRAHVNAHGLDGDALNAACLGDYEATIADVAFGAAWSIEQEENARLKFRAFGGPNNVGLYSALCVACRKGHRYLVQLLIEKLEKGAETVGRLGKYSRALAYACDGNGGLETVQALLQSGADPNYGSSRALERACYGGNQEVVELLLEHGADVNGRYGSRPTALIGATKRRQENTVKLLLKQGADVNAWSTDGSCETALIAACWSFASKSMVQLLLKNGAGSNERGPYSNSNCNSALSVACLQRENEEVVRMLLESGADVNANSGKALENASRMGNDALVQLLLQYGAKEM</sequence>
<organism evidence="4 5">
    <name type="scientific">Alectoria fallacina</name>
    <dbReference type="NCBI Taxonomy" id="1903189"/>
    <lineage>
        <taxon>Eukaryota</taxon>
        <taxon>Fungi</taxon>
        <taxon>Dikarya</taxon>
        <taxon>Ascomycota</taxon>
        <taxon>Pezizomycotina</taxon>
        <taxon>Lecanoromycetes</taxon>
        <taxon>OSLEUM clade</taxon>
        <taxon>Lecanoromycetidae</taxon>
        <taxon>Lecanorales</taxon>
        <taxon>Lecanorineae</taxon>
        <taxon>Parmeliaceae</taxon>
        <taxon>Alectoria</taxon>
    </lineage>
</organism>
<feature type="repeat" description="ANK" evidence="3">
    <location>
        <begin position="759"/>
        <end position="791"/>
    </location>
</feature>
<dbReference type="AlphaFoldDB" id="A0A8H3G1Q9"/>
<keyword evidence="2 3" id="KW-0040">ANK repeat</keyword>
<evidence type="ECO:0000256" key="3">
    <source>
        <dbReference type="PROSITE-ProRule" id="PRU00023"/>
    </source>
</evidence>
<dbReference type="Proteomes" id="UP000664203">
    <property type="component" value="Unassembled WGS sequence"/>
</dbReference>
<dbReference type="PANTHER" id="PTHR24198">
    <property type="entry name" value="ANKYRIN REPEAT AND PROTEIN KINASE DOMAIN-CONTAINING PROTEIN"/>
    <property type="match status" value="1"/>
</dbReference>
<dbReference type="Pfam" id="PF12796">
    <property type="entry name" value="Ank_2"/>
    <property type="match status" value="3"/>
</dbReference>
<comment type="caution">
    <text evidence="4">The sequence shown here is derived from an EMBL/GenBank/DDBJ whole genome shotgun (WGS) entry which is preliminary data.</text>
</comment>
<protein>
    <submittedName>
        <fullName evidence="4">Uncharacterized protein</fullName>
    </submittedName>
</protein>
<accession>A0A8H3G1Q9</accession>
<dbReference type="Pfam" id="PF00023">
    <property type="entry name" value="Ank"/>
    <property type="match status" value="1"/>
</dbReference>
<dbReference type="PRINTS" id="PR01415">
    <property type="entry name" value="ANKYRIN"/>
</dbReference>